<dbReference type="RefSeq" id="WP_284919981.1">
    <property type="nucleotide sequence ID" value="NZ_CP126980.1"/>
</dbReference>
<keyword evidence="1" id="KW-1133">Transmembrane helix</keyword>
<feature type="transmembrane region" description="Helical" evidence="1">
    <location>
        <begin position="38"/>
        <end position="59"/>
    </location>
</feature>
<evidence type="ECO:0000313" key="2">
    <source>
        <dbReference type="EMBL" id="WIM98600.1"/>
    </source>
</evidence>
<keyword evidence="1" id="KW-0812">Transmembrane</keyword>
<dbReference type="Proteomes" id="UP001240150">
    <property type="component" value="Chromosome"/>
</dbReference>
<evidence type="ECO:0000256" key="1">
    <source>
        <dbReference type="SAM" id="Phobius"/>
    </source>
</evidence>
<proteinExistence type="predicted"/>
<feature type="transmembrane region" description="Helical" evidence="1">
    <location>
        <begin position="6"/>
        <end position="26"/>
    </location>
</feature>
<sequence>MSLAVAIGVAAVFAVFGFPFTFYQCWFSWTRAGALGGFLLYLTLAGGGGGLLGWTAAYLADVPPFSNPALGGLFYGIAGAFAVRADFRTSTTTSTGLSSAGRGSHELRTAASLLGKGIEWSTGLLNAVTRRQVKSWLAALTDDQLLGFTYDLVHELQESPAIPANGRTAIGKKAVDAMGALTTAATHAEGRSQLTHFCLRQVVDQHIPKPGNL</sequence>
<feature type="transmembrane region" description="Helical" evidence="1">
    <location>
        <begin position="65"/>
        <end position="83"/>
    </location>
</feature>
<protein>
    <submittedName>
        <fullName evidence="2">Uncharacterized protein</fullName>
    </submittedName>
</protein>
<evidence type="ECO:0000313" key="3">
    <source>
        <dbReference type="Proteomes" id="UP001240150"/>
    </source>
</evidence>
<reference evidence="2 3" key="1">
    <citation type="submission" date="2023-06" db="EMBL/GenBank/DDBJ databases">
        <authorList>
            <person name="Yushchuk O."/>
            <person name="Binda E."/>
            <person name="Ruckert-Reed C."/>
            <person name="Fedorenko V."/>
            <person name="Kalinowski J."/>
            <person name="Marinelli F."/>
        </authorList>
    </citation>
    <scope>NUCLEOTIDE SEQUENCE [LARGE SCALE GENOMIC DNA]</scope>
    <source>
        <strain evidence="2 3">NRRL 3884</strain>
    </source>
</reference>
<dbReference type="EMBL" id="CP126980">
    <property type="protein sequence ID" value="WIM98600.1"/>
    <property type="molecule type" value="Genomic_DNA"/>
</dbReference>
<name>A0ABY8WNZ8_9ACTN</name>
<accession>A0ABY8WNZ8</accession>
<keyword evidence="3" id="KW-1185">Reference proteome</keyword>
<keyword evidence="1" id="KW-0472">Membrane</keyword>
<organism evidence="2 3">
    <name type="scientific">Actinoplanes oblitus</name>
    <dbReference type="NCBI Taxonomy" id="3040509"/>
    <lineage>
        <taxon>Bacteria</taxon>
        <taxon>Bacillati</taxon>
        <taxon>Actinomycetota</taxon>
        <taxon>Actinomycetes</taxon>
        <taxon>Micromonosporales</taxon>
        <taxon>Micromonosporaceae</taxon>
        <taxon>Actinoplanes</taxon>
    </lineage>
</organism>
<gene>
    <name evidence="2" type="ORF">ACTOB_002204</name>
</gene>